<dbReference type="PANTHER" id="PTHR43399:SF4">
    <property type="entry name" value="CELL WALL-ASSOCIATED PROTEASE"/>
    <property type="match status" value="1"/>
</dbReference>
<evidence type="ECO:0000256" key="9">
    <source>
        <dbReference type="RuleBase" id="RU003355"/>
    </source>
</evidence>
<evidence type="ECO:0000259" key="14">
    <source>
        <dbReference type="Pfam" id="PF06280"/>
    </source>
</evidence>
<dbReference type="Pfam" id="PF02225">
    <property type="entry name" value="PA"/>
    <property type="match status" value="1"/>
</dbReference>
<evidence type="ECO:0000313" key="15">
    <source>
        <dbReference type="EMBL" id="SHH48007.1"/>
    </source>
</evidence>
<feature type="active site" description="Charge relay system" evidence="7 8">
    <location>
        <position position="196"/>
    </location>
</feature>
<dbReference type="InterPro" id="IPR015500">
    <property type="entry name" value="Peptidase_S8_subtilisin-rel"/>
</dbReference>
<evidence type="ECO:0000256" key="2">
    <source>
        <dbReference type="ARBA" id="ARBA00022525"/>
    </source>
</evidence>
<feature type="domain" description="Inhibitor I9" evidence="13">
    <location>
        <begin position="95"/>
        <end position="162"/>
    </location>
</feature>
<name>A0A1M5TB38_9FIRM</name>
<gene>
    <name evidence="15" type="ORF">SAMN02745180_00424</name>
</gene>
<dbReference type="PRINTS" id="PR00723">
    <property type="entry name" value="SUBTILISIN"/>
</dbReference>
<sequence>MRNIKKILSIVLALALFIPTLASAKSVDFETVQVDENLKVLEETGKEKFEGKQDIEIKGKVRVVVELKKEPAINLAAAKGIEYAELNKGERQKLEGEILSEQNAVLNDMESKNIAIEFDKKEELPRFTTAFNGFAGFVEYEDIEKIEELPRVEKVYISNEYERPVLEMSSSTGMVKAVPTWELGYKGEGTVIAIIDTGVDPRHKDMVLSEETEPKLTKEDVANKIKEDNLKGNYYTAKVPYGYNYYDLNNEILDLGPEASEHGMHVAGTVGANGNPDEGGVRGVAPEAQILAMKVFSNDPIYSTTFDDIYLDAIDEAIKLGADVLNMSLGSTASFYEQENPVNVAITNAVNNGIVCSISAGNSGYLSYGYDNPIKQNPDIGLVGAPGLSYDSIQVASIENLELSVPYLSYEENDENDEGEESLPKNSAIVGDDAYDFGYLNMTPIAQKAVVDTRKVDGQVYLKLGEKKIVDMDGREIEVENKEVEYFYPNGQKSYKLFGEMITPSGNFLKIPMMVAGSINPAKVIKDKIEFVDCGIGTPAELENAEGKVALIIRGGLPFTEKIVNAQNAGAKGVIVYNHANGGEELVSMMYPPKGNIPAVFIGHNGGLALLELEEKYIKFHDDVMKTPNPSGGTMSDFSSWGTTPTLELKPEITAPGGQIYSTLQNNNYGVMSGTSMAAPHVTGGSALVRQYIKQDDRYKDLSVGEQARLAKVLLMNTAEVVSDEDGMPYSPRKQGAGIMNLYGAVSTPVRVINVNNGEAKVELKDFESTNFSMNLKAINDSDEDITYKVKVDVLTDLIYNYKGTEYNLLQTRKMVADVSPLGDITVPANSSTEFTVSVDFSNDPEAYRNMFVEGFVRLEEVTNTHPNLTVPYVGFYGNWDEPSIVDGFKDLGEEAFYKMTGMLDNQNYFMIPGKAAISPGTPAGKLNGTDTVTPLLSFLRNAEEVQYNILNKDEENLRTIKTEQFVRKNYIDGSRKRPEYSFRTDRIWNGKVGDEIVEDGLYYYQIKAKIQNSDSWQEKNIPVYVDTEAPIITDVIYNPTTGNISWKATDETSGLMAFDIWVGNEKVANGIKAQEGKGEYEYPIEEIIHGMTNPEVTVVGFDYAANAGMKSIVVDYAVPSIYLTSPTLLDPYKERDILVEGAVFDVENPIVKINGVEIETVYDENITVLNPDNPKEVARTGAGYKYSTTMNFPDGYNNVSVEVFSSNGGFMSIARRFYVDSTPPELNIKVKERDSSSDKVELEINMKDKFPFLLLYVRDSEEFRFDGMELSSDVHPVDETITVEVPLKEGDNSITVKLIDFAGNETVKTINVNRTNGIVEETEVEPENPIVTQPIEEQIEE</sequence>
<dbReference type="InterPro" id="IPR051048">
    <property type="entry name" value="Peptidase_S8/S53_subtilisin"/>
</dbReference>
<feature type="signal peptide" evidence="10">
    <location>
        <begin position="1"/>
        <end position="24"/>
    </location>
</feature>
<keyword evidence="2" id="KW-0964">Secreted</keyword>
<evidence type="ECO:0000256" key="5">
    <source>
        <dbReference type="ARBA" id="ARBA00022801"/>
    </source>
</evidence>
<keyword evidence="4 10" id="KW-0732">Signal</keyword>
<dbReference type="PROSITE" id="PS00137">
    <property type="entry name" value="SUBTILASE_HIS"/>
    <property type="match status" value="1"/>
</dbReference>
<evidence type="ECO:0000259" key="13">
    <source>
        <dbReference type="Pfam" id="PF05922"/>
    </source>
</evidence>
<evidence type="ECO:0000256" key="4">
    <source>
        <dbReference type="ARBA" id="ARBA00022729"/>
    </source>
</evidence>
<evidence type="ECO:0000259" key="12">
    <source>
        <dbReference type="Pfam" id="PF02225"/>
    </source>
</evidence>
<keyword evidence="3 8" id="KW-0645">Protease</keyword>
<dbReference type="InterPro" id="IPR010259">
    <property type="entry name" value="S8pro/Inhibitor_I9"/>
</dbReference>
<dbReference type="Gene3D" id="2.60.40.10">
    <property type="entry name" value="Immunoglobulins"/>
    <property type="match status" value="1"/>
</dbReference>
<dbReference type="GO" id="GO:0004252">
    <property type="term" value="F:serine-type endopeptidase activity"/>
    <property type="evidence" value="ECO:0007669"/>
    <property type="project" value="UniProtKB-UniRule"/>
</dbReference>
<dbReference type="InterPro" id="IPR003137">
    <property type="entry name" value="PA_domain"/>
</dbReference>
<dbReference type="InterPro" id="IPR013783">
    <property type="entry name" value="Ig-like_fold"/>
</dbReference>
<dbReference type="PROSITE" id="PS00138">
    <property type="entry name" value="SUBTILASE_SER"/>
    <property type="match status" value="1"/>
</dbReference>
<dbReference type="Proteomes" id="UP000184389">
    <property type="component" value="Unassembled WGS sequence"/>
</dbReference>
<dbReference type="InterPro" id="IPR022398">
    <property type="entry name" value="Peptidase_S8_His-AS"/>
</dbReference>
<dbReference type="Pfam" id="PF05922">
    <property type="entry name" value="Inhibitor_I9"/>
    <property type="match status" value="1"/>
</dbReference>
<dbReference type="InterPro" id="IPR036852">
    <property type="entry name" value="Peptidase_S8/S53_dom_sf"/>
</dbReference>
<dbReference type="Pfam" id="PF00082">
    <property type="entry name" value="Peptidase_S8"/>
    <property type="match status" value="1"/>
</dbReference>
<evidence type="ECO:0000256" key="3">
    <source>
        <dbReference type="ARBA" id="ARBA00022670"/>
    </source>
</evidence>
<dbReference type="GO" id="GO:0006508">
    <property type="term" value="P:proteolysis"/>
    <property type="evidence" value="ECO:0007669"/>
    <property type="project" value="UniProtKB-KW"/>
</dbReference>
<dbReference type="Gene3D" id="3.50.30.30">
    <property type="match status" value="1"/>
</dbReference>
<feature type="domain" description="Peptidase S8/S53" evidence="11">
    <location>
        <begin position="187"/>
        <end position="738"/>
    </location>
</feature>
<evidence type="ECO:0000256" key="6">
    <source>
        <dbReference type="ARBA" id="ARBA00022825"/>
    </source>
</evidence>
<evidence type="ECO:0000256" key="10">
    <source>
        <dbReference type="SAM" id="SignalP"/>
    </source>
</evidence>
<dbReference type="STRING" id="1123281.SAMN02745180_00424"/>
<dbReference type="SUPFAM" id="SSF52025">
    <property type="entry name" value="PA domain"/>
    <property type="match status" value="1"/>
</dbReference>
<feature type="chain" id="PRO_5012160730" evidence="10">
    <location>
        <begin position="25"/>
        <end position="1342"/>
    </location>
</feature>
<dbReference type="InterPro" id="IPR023827">
    <property type="entry name" value="Peptidase_S8_Asp-AS"/>
</dbReference>
<evidence type="ECO:0000256" key="8">
    <source>
        <dbReference type="PROSITE-ProRule" id="PRU01240"/>
    </source>
</evidence>
<dbReference type="OrthoDB" id="9798386at2"/>
<dbReference type="CDD" id="cd02133">
    <property type="entry name" value="PA_C5a_like"/>
    <property type="match status" value="1"/>
</dbReference>
<feature type="domain" description="C5a peptidase/Subtilisin-like protease SBT2-like Fn3-like" evidence="14">
    <location>
        <begin position="762"/>
        <end position="874"/>
    </location>
</feature>
<dbReference type="SUPFAM" id="SSF52743">
    <property type="entry name" value="Subtilisin-like"/>
    <property type="match status" value="1"/>
</dbReference>
<dbReference type="RefSeq" id="WP_072742894.1">
    <property type="nucleotide sequence ID" value="NZ_FQXR01000002.1"/>
</dbReference>
<dbReference type="EMBL" id="FQXR01000002">
    <property type="protein sequence ID" value="SHH48007.1"/>
    <property type="molecule type" value="Genomic_DNA"/>
</dbReference>
<dbReference type="PROSITE" id="PS51892">
    <property type="entry name" value="SUBTILASE"/>
    <property type="match status" value="1"/>
</dbReference>
<dbReference type="PROSITE" id="PS00136">
    <property type="entry name" value="SUBTILASE_ASP"/>
    <property type="match status" value="1"/>
</dbReference>
<dbReference type="InterPro" id="IPR023828">
    <property type="entry name" value="Peptidase_S8_Ser-AS"/>
</dbReference>
<proteinExistence type="inferred from homology"/>
<dbReference type="GO" id="GO:0016020">
    <property type="term" value="C:membrane"/>
    <property type="evidence" value="ECO:0007669"/>
    <property type="project" value="InterPro"/>
</dbReference>
<comment type="similarity">
    <text evidence="1 8 9">Belongs to the peptidase S8 family.</text>
</comment>
<dbReference type="PANTHER" id="PTHR43399">
    <property type="entry name" value="SUBTILISIN-RELATED"/>
    <property type="match status" value="1"/>
</dbReference>
<keyword evidence="5 8" id="KW-0378">Hydrolase</keyword>
<evidence type="ECO:0000313" key="16">
    <source>
        <dbReference type="Proteomes" id="UP000184389"/>
    </source>
</evidence>
<dbReference type="InterPro" id="IPR000209">
    <property type="entry name" value="Peptidase_S8/S53_dom"/>
</dbReference>
<evidence type="ECO:0000256" key="1">
    <source>
        <dbReference type="ARBA" id="ARBA00011073"/>
    </source>
</evidence>
<dbReference type="InterPro" id="IPR010435">
    <property type="entry name" value="C5a/SBT2-like_Fn3"/>
</dbReference>
<accession>A0A1M5TB38</accession>
<dbReference type="Gene3D" id="2.60.40.1710">
    <property type="entry name" value="Subtilisin-like superfamily"/>
    <property type="match status" value="1"/>
</dbReference>
<protein>
    <submittedName>
        <fullName evidence="15">Peptidase inhibitor I9</fullName>
    </submittedName>
</protein>
<organism evidence="15 16">
    <name type="scientific">Sporanaerobacter acetigenes DSM 13106</name>
    <dbReference type="NCBI Taxonomy" id="1123281"/>
    <lineage>
        <taxon>Bacteria</taxon>
        <taxon>Bacillati</taxon>
        <taxon>Bacillota</taxon>
        <taxon>Tissierellia</taxon>
        <taxon>Tissierellales</taxon>
        <taxon>Sporanaerobacteraceae</taxon>
        <taxon>Sporanaerobacter</taxon>
    </lineage>
</organism>
<keyword evidence="6 8" id="KW-0720">Serine protease</keyword>
<feature type="active site" description="Charge relay system" evidence="7 8">
    <location>
        <position position="676"/>
    </location>
</feature>
<dbReference type="Pfam" id="PF06280">
    <property type="entry name" value="fn3_5"/>
    <property type="match status" value="1"/>
</dbReference>
<keyword evidence="16" id="KW-1185">Reference proteome</keyword>
<feature type="active site" description="Charge relay system" evidence="7 8">
    <location>
        <position position="262"/>
    </location>
</feature>
<evidence type="ECO:0000259" key="11">
    <source>
        <dbReference type="Pfam" id="PF00082"/>
    </source>
</evidence>
<reference evidence="15 16" key="1">
    <citation type="submission" date="2016-11" db="EMBL/GenBank/DDBJ databases">
        <authorList>
            <person name="Jaros S."/>
            <person name="Januszkiewicz K."/>
            <person name="Wedrychowicz H."/>
        </authorList>
    </citation>
    <scope>NUCLEOTIDE SEQUENCE [LARGE SCALE GENOMIC DNA]</scope>
    <source>
        <strain evidence="15 16">DSM 13106</strain>
    </source>
</reference>
<evidence type="ECO:0000256" key="7">
    <source>
        <dbReference type="PIRSR" id="PIRSR615500-1"/>
    </source>
</evidence>
<dbReference type="InterPro" id="IPR046450">
    <property type="entry name" value="PA_dom_sf"/>
</dbReference>
<dbReference type="Gene3D" id="3.40.50.200">
    <property type="entry name" value="Peptidase S8/S53 domain"/>
    <property type="match status" value="2"/>
</dbReference>
<feature type="domain" description="PA" evidence="12">
    <location>
        <begin position="544"/>
        <end position="610"/>
    </location>
</feature>